<dbReference type="RefSeq" id="WP_146647776.1">
    <property type="nucleotide sequence ID" value="NZ_CP012333.1"/>
</dbReference>
<evidence type="ECO:0000313" key="1">
    <source>
        <dbReference type="EMBL" id="AKU96497.1"/>
    </source>
</evidence>
<sequence length="188" mass="22097">MGKKKRKAAIAALESQEQERVERTLEVIERAFDGVPPPDHEHRTLHQAEAWDVYRIVDQGGDHNGRWQDLPESHILECTQAFPHLDEQGIQYYLPAFMSHFIRTPRAREQWSYTSLLFTLQPSTGDLKAHQRRRFSLLTHLQRKAIVAYLEHIEAPEKALLPWRRVVEAGDDPDWFREFYDAQLSRTD</sequence>
<proteinExistence type="predicted"/>
<keyword evidence="2" id="KW-1185">Reference proteome</keyword>
<gene>
    <name evidence="1" type="ORF">AKJ09_03161</name>
</gene>
<dbReference type="EMBL" id="CP012333">
    <property type="protein sequence ID" value="AKU96497.1"/>
    <property type="molecule type" value="Genomic_DNA"/>
</dbReference>
<protein>
    <submittedName>
        <fullName evidence="1">Uncharacterized protein</fullName>
    </submittedName>
</protein>
<dbReference type="STRING" id="1391654.AKJ09_03161"/>
<name>A0A0K1PSK0_9BACT</name>
<dbReference type="KEGG" id="llu:AKJ09_03161"/>
<organism evidence="1 2">
    <name type="scientific">Labilithrix luteola</name>
    <dbReference type="NCBI Taxonomy" id="1391654"/>
    <lineage>
        <taxon>Bacteria</taxon>
        <taxon>Pseudomonadati</taxon>
        <taxon>Myxococcota</taxon>
        <taxon>Polyangia</taxon>
        <taxon>Polyangiales</taxon>
        <taxon>Labilitrichaceae</taxon>
        <taxon>Labilithrix</taxon>
    </lineage>
</organism>
<reference evidence="1 2" key="1">
    <citation type="submission" date="2015-08" db="EMBL/GenBank/DDBJ databases">
        <authorList>
            <person name="Babu N.S."/>
            <person name="Beckwith C.J."/>
            <person name="Beseler K.G."/>
            <person name="Brison A."/>
            <person name="Carone J.V."/>
            <person name="Caskin T.P."/>
            <person name="Diamond M."/>
            <person name="Durham M.E."/>
            <person name="Foxe J.M."/>
            <person name="Go M."/>
            <person name="Henderson B.A."/>
            <person name="Jones I.B."/>
            <person name="McGettigan J.A."/>
            <person name="Micheletti S.J."/>
            <person name="Nasrallah M.E."/>
            <person name="Ortiz D."/>
            <person name="Piller C.R."/>
            <person name="Privatt S.R."/>
            <person name="Schneider S.L."/>
            <person name="Sharp S."/>
            <person name="Smith T.C."/>
            <person name="Stanton J.D."/>
            <person name="Ullery H.E."/>
            <person name="Wilson R.J."/>
            <person name="Serrano M.G."/>
            <person name="Buck G."/>
            <person name="Lee V."/>
            <person name="Wang Y."/>
            <person name="Carvalho R."/>
            <person name="Voegtly L."/>
            <person name="Shi R."/>
            <person name="Duckworth R."/>
            <person name="Johnson A."/>
            <person name="Loviza R."/>
            <person name="Walstead R."/>
            <person name="Shah Z."/>
            <person name="Kiflezghi M."/>
            <person name="Wade K."/>
            <person name="Ball S.L."/>
            <person name="Bradley K.W."/>
            <person name="Asai D.J."/>
            <person name="Bowman C.A."/>
            <person name="Russell D.A."/>
            <person name="Pope W.H."/>
            <person name="Jacobs-Sera D."/>
            <person name="Hendrix R.W."/>
            <person name="Hatfull G.F."/>
        </authorList>
    </citation>
    <scope>NUCLEOTIDE SEQUENCE [LARGE SCALE GENOMIC DNA]</scope>
    <source>
        <strain evidence="1 2">DSM 27648</strain>
    </source>
</reference>
<accession>A0A0K1PSK0</accession>
<dbReference type="InterPro" id="IPR046560">
    <property type="entry name" value="DUF6714"/>
</dbReference>
<dbReference type="Pfam" id="PF20461">
    <property type="entry name" value="DUF6714"/>
    <property type="match status" value="1"/>
</dbReference>
<dbReference type="Proteomes" id="UP000064967">
    <property type="component" value="Chromosome"/>
</dbReference>
<dbReference type="OrthoDB" id="197790at2"/>
<dbReference type="AlphaFoldDB" id="A0A0K1PSK0"/>
<evidence type="ECO:0000313" key="2">
    <source>
        <dbReference type="Proteomes" id="UP000064967"/>
    </source>
</evidence>